<feature type="transmembrane region" description="Helical" evidence="1">
    <location>
        <begin position="75"/>
        <end position="97"/>
    </location>
</feature>
<evidence type="ECO:0000313" key="3">
    <source>
        <dbReference type="Proteomes" id="UP000242432"/>
    </source>
</evidence>
<dbReference type="AlphaFoldDB" id="A0A1T4UVD1"/>
<dbReference type="GO" id="GO:0005886">
    <property type="term" value="C:plasma membrane"/>
    <property type="evidence" value="ECO:0007669"/>
    <property type="project" value="TreeGrafter"/>
</dbReference>
<keyword evidence="1" id="KW-0812">Transmembrane</keyword>
<name>A0A1T4UVD1_9GAMM</name>
<feature type="transmembrane region" description="Helical" evidence="1">
    <location>
        <begin position="103"/>
        <end position="126"/>
    </location>
</feature>
<reference evidence="3" key="1">
    <citation type="submission" date="2017-02" db="EMBL/GenBank/DDBJ databases">
        <authorList>
            <person name="Varghese N."/>
            <person name="Submissions S."/>
        </authorList>
    </citation>
    <scope>NUCLEOTIDE SEQUENCE [LARGE SCALE GENOMIC DNA]</scope>
    <source>
        <strain evidence="3">DSM 3072</strain>
    </source>
</reference>
<sequence length="151" mass="16615">MTFVESIKTCLLQKCFSIQGRASRSEYWWFALFCYIANFIFNFIPYLGILLSVALMVPTFTVAIRRCHDLGRSGWLLLGPTLFILVGAVIMGIGIAASSSGMMYFGMFLMIIGAIGGIALSIYFIFPGTQGANKYGEGPYVFTEQNATVQA</sequence>
<organism evidence="2 3">
    <name type="scientific">Succinivibrio dextrinosolvens DSM 3072</name>
    <dbReference type="NCBI Taxonomy" id="1123324"/>
    <lineage>
        <taxon>Bacteria</taxon>
        <taxon>Pseudomonadati</taxon>
        <taxon>Pseudomonadota</taxon>
        <taxon>Gammaproteobacteria</taxon>
        <taxon>Aeromonadales</taxon>
        <taxon>Succinivibrionaceae</taxon>
        <taxon>Succinivibrio</taxon>
    </lineage>
</organism>
<gene>
    <name evidence="2" type="ORF">SAMN02745213_00036</name>
</gene>
<dbReference type="EMBL" id="FUXX01000001">
    <property type="protein sequence ID" value="SKA56596.1"/>
    <property type="molecule type" value="Genomic_DNA"/>
</dbReference>
<proteinExistence type="predicted"/>
<dbReference type="Proteomes" id="UP000242432">
    <property type="component" value="Unassembled WGS sequence"/>
</dbReference>
<accession>A0A1T4UVD1</accession>
<dbReference type="InterPro" id="IPR008523">
    <property type="entry name" value="DUF805"/>
</dbReference>
<dbReference type="PANTHER" id="PTHR34980">
    <property type="entry name" value="INNER MEMBRANE PROTEIN-RELATED-RELATED"/>
    <property type="match status" value="1"/>
</dbReference>
<feature type="transmembrane region" description="Helical" evidence="1">
    <location>
        <begin position="27"/>
        <end position="55"/>
    </location>
</feature>
<protein>
    <submittedName>
        <fullName evidence="2">Uncharacterized membrane protein YhaH, DUF805 family</fullName>
    </submittedName>
</protein>
<keyword evidence="3" id="KW-1185">Reference proteome</keyword>
<evidence type="ECO:0000256" key="1">
    <source>
        <dbReference type="SAM" id="Phobius"/>
    </source>
</evidence>
<dbReference type="RefSeq" id="WP_078927715.1">
    <property type="nucleotide sequence ID" value="NZ_FUXX01000001.1"/>
</dbReference>
<keyword evidence="1" id="KW-1133">Transmembrane helix</keyword>
<evidence type="ECO:0000313" key="2">
    <source>
        <dbReference type="EMBL" id="SKA56596.1"/>
    </source>
</evidence>
<dbReference type="PANTHER" id="PTHR34980:SF2">
    <property type="entry name" value="INNER MEMBRANE PROTEIN YHAH-RELATED"/>
    <property type="match status" value="1"/>
</dbReference>
<dbReference type="Pfam" id="PF05656">
    <property type="entry name" value="DUF805"/>
    <property type="match status" value="1"/>
</dbReference>
<keyword evidence="1" id="KW-0472">Membrane</keyword>